<keyword evidence="1 3" id="KW-0378">Hydrolase</keyword>
<gene>
    <name evidence="3" type="ORF">AZOBR_60003</name>
</gene>
<dbReference type="Gene3D" id="3.40.50.1820">
    <property type="entry name" value="alpha/beta hydrolase"/>
    <property type="match status" value="1"/>
</dbReference>
<proteinExistence type="predicted"/>
<accession>A0A9P1NLD3</accession>
<dbReference type="Pfam" id="PF07859">
    <property type="entry name" value="Abhydrolase_3"/>
    <property type="match status" value="1"/>
</dbReference>
<keyword evidence="4" id="KW-1185">Reference proteome</keyword>
<evidence type="ECO:0000259" key="2">
    <source>
        <dbReference type="Pfam" id="PF07859"/>
    </source>
</evidence>
<dbReference type="GO" id="GO:0008126">
    <property type="term" value="F:acetylesterase activity"/>
    <property type="evidence" value="ECO:0007669"/>
    <property type="project" value="UniProtKB-EC"/>
</dbReference>
<dbReference type="EMBL" id="HE577327">
    <property type="protein sequence ID" value="CCC97342.1"/>
    <property type="molecule type" value="Genomic_DNA"/>
</dbReference>
<dbReference type="InterPro" id="IPR013094">
    <property type="entry name" value="AB_hydrolase_3"/>
</dbReference>
<dbReference type="PANTHER" id="PTHR48081:SF8">
    <property type="entry name" value="ALPHA_BETA HYDROLASE FOLD-3 DOMAIN-CONTAINING PROTEIN-RELATED"/>
    <property type="match status" value="1"/>
</dbReference>
<name>A0A9P1NLD3_9PROT</name>
<dbReference type="AlphaFoldDB" id="A0A9P1NLD3"/>
<evidence type="ECO:0000256" key="1">
    <source>
        <dbReference type="ARBA" id="ARBA00022801"/>
    </source>
</evidence>
<evidence type="ECO:0000313" key="3">
    <source>
        <dbReference type="EMBL" id="CCC97342.1"/>
    </source>
</evidence>
<reference evidence="3 4" key="1">
    <citation type="journal article" date="2011" name="PLoS Genet.">
        <title>Azospirillum genomes reveal transition of bacteria from aquatic to terrestrial environments.</title>
        <authorList>
            <person name="Wisniewski-Dye F."/>
            <person name="Borziak K."/>
            <person name="Khalsa-Moyers G."/>
            <person name="Alexandre G."/>
            <person name="Sukharnikov L.O."/>
            <person name="Wuichet K."/>
            <person name="Hurst G.B."/>
            <person name="McDonald W.H."/>
            <person name="Robertson J.S."/>
            <person name="Barbe V."/>
            <person name="Calteau A."/>
            <person name="Rouy Z."/>
            <person name="Mangenot S."/>
            <person name="Prigent-Combaret C."/>
            <person name="Normand P."/>
            <person name="Boyer M."/>
            <person name="Siguier P."/>
            <person name="Dessaux Y."/>
            <person name="Elmerich C."/>
            <person name="Condemine G."/>
            <person name="Krishnen G."/>
            <person name="Kennedy I."/>
            <person name="Paterson A.H."/>
            <person name="Gonzalez V."/>
            <person name="Mavingui P."/>
            <person name="Zhulin I.B."/>
        </authorList>
    </citation>
    <scope>NUCLEOTIDE SEQUENCE [LARGE SCALE GENOMIC DNA]</scope>
    <source>
        <strain evidence="3 4">Sp245</strain>
    </source>
</reference>
<dbReference type="InterPro" id="IPR029058">
    <property type="entry name" value="AB_hydrolase_fold"/>
</dbReference>
<dbReference type="RefSeq" id="WP_014239642.1">
    <property type="nucleotide sequence ID" value="NC_016617.1"/>
</dbReference>
<dbReference type="KEGG" id="abs:AZOBR_60003"/>
<protein>
    <submittedName>
        <fullName evidence="3">Acetyl esterase</fullName>
        <ecNumber evidence="3">3.1.1.6</ecNumber>
    </submittedName>
</protein>
<dbReference type="Proteomes" id="UP000007319">
    <property type="component" value="Chromosome"/>
</dbReference>
<sequence>MAKTKLQGRLRHKARSLATISLISARVLARRAVGRPLVPQWGPLFEIANLFWRAQFDHAFALRDIAEARAYFDSLVHVLDSSPEVDIRPSLPGEPRGDWFIPRTRKGEATLLYFHGGGYTFYAAVTRQLIAMLADTLGFPIFAPDYRLTPEHPHPAQIEDALTAYRFLLAQGVDPSRLVVCGDSAGGHLMLMTLIELRKAGLPQPAIGIGLSPWTDVGRRGASQFGNDRYDLVQGYMTLQFAAWLKGGGGFGDAELSPIDQDLRGLAPLYLQAGGKEILVDMIRDFARTARTQNAPVRLDVWEHMTHEFQAHGQELPESREAIKRLEEAIRWAVAPAGEETGFPSTPQTEIDTLPKEGKRCVTAHPT</sequence>
<dbReference type="SUPFAM" id="SSF53474">
    <property type="entry name" value="alpha/beta-Hydrolases"/>
    <property type="match status" value="1"/>
</dbReference>
<dbReference type="EC" id="3.1.1.6" evidence="3"/>
<organism evidence="3 4">
    <name type="scientific">Azospirillum baldaniorum</name>
    <dbReference type="NCBI Taxonomy" id="1064539"/>
    <lineage>
        <taxon>Bacteria</taxon>
        <taxon>Pseudomonadati</taxon>
        <taxon>Pseudomonadota</taxon>
        <taxon>Alphaproteobacteria</taxon>
        <taxon>Rhodospirillales</taxon>
        <taxon>Azospirillaceae</taxon>
        <taxon>Azospirillum</taxon>
    </lineage>
</organism>
<feature type="domain" description="Alpha/beta hydrolase fold-3" evidence="2">
    <location>
        <begin position="111"/>
        <end position="310"/>
    </location>
</feature>
<dbReference type="PANTHER" id="PTHR48081">
    <property type="entry name" value="AB HYDROLASE SUPERFAMILY PROTEIN C4A8.06C"/>
    <property type="match status" value="1"/>
</dbReference>
<dbReference type="InterPro" id="IPR050300">
    <property type="entry name" value="GDXG_lipolytic_enzyme"/>
</dbReference>
<evidence type="ECO:0000313" key="4">
    <source>
        <dbReference type="Proteomes" id="UP000007319"/>
    </source>
</evidence>